<evidence type="ECO:0000313" key="12">
    <source>
        <dbReference type="Proteomes" id="UP000181976"/>
    </source>
</evidence>
<gene>
    <name evidence="11" type="ORF">SAMN05444380_10611</name>
</gene>
<evidence type="ECO:0000256" key="4">
    <source>
        <dbReference type="ARBA" id="ARBA00022630"/>
    </source>
</evidence>
<keyword evidence="7" id="KW-0274">FAD</keyword>
<dbReference type="SUPFAM" id="SSF143631">
    <property type="entry name" value="ApbE-like"/>
    <property type="match status" value="1"/>
</dbReference>
<evidence type="ECO:0000256" key="7">
    <source>
        <dbReference type="ARBA" id="ARBA00022827"/>
    </source>
</evidence>
<dbReference type="eggNOG" id="COG1477">
    <property type="taxonomic scope" value="Bacteria"/>
</dbReference>
<dbReference type="PANTHER" id="PTHR30040:SF2">
    <property type="entry name" value="FAD:PROTEIN FMN TRANSFERASE"/>
    <property type="match status" value="1"/>
</dbReference>
<proteinExistence type="predicted"/>
<evidence type="ECO:0000256" key="6">
    <source>
        <dbReference type="ARBA" id="ARBA00022723"/>
    </source>
</evidence>
<dbReference type="PANTHER" id="PTHR30040">
    <property type="entry name" value="THIAMINE BIOSYNTHESIS LIPOPROTEIN APBE"/>
    <property type="match status" value="1"/>
</dbReference>
<accession>A0A1I1XEK7</accession>
<dbReference type="AlphaFoldDB" id="A0A1I1XEK7"/>
<keyword evidence="12" id="KW-1185">Reference proteome</keyword>
<dbReference type="EMBL" id="FONA01000006">
    <property type="protein sequence ID" value="SFE05844.1"/>
    <property type="molecule type" value="Genomic_DNA"/>
</dbReference>
<dbReference type="Proteomes" id="UP000181976">
    <property type="component" value="Unassembled WGS sequence"/>
</dbReference>
<keyword evidence="11" id="KW-0449">Lipoprotein</keyword>
<evidence type="ECO:0000256" key="3">
    <source>
        <dbReference type="ARBA" id="ARBA00016337"/>
    </source>
</evidence>
<evidence type="ECO:0000256" key="10">
    <source>
        <dbReference type="ARBA" id="ARBA00048540"/>
    </source>
</evidence>
<reference evidence="11 12" key="1">
    <citation type="submission" date="2016-10" db="EMBL/GenBank/DDBJ databases">
        <authorList>
            <person name="de Groot N.N."/>
        </authorList>
    </citation>
    <scope>NUCLEOTIDE SEQUENCE [LARGE SCALE GENOMIC DNA]</scope>
    <source>
        <strain evidence="11 12">DSM 19012</strain>
    </source>
</reference>
<sequence length="275" mass="31017">MNTSLDIIIHGVSHECAEASASAIVSEIKKLQMVIDRYNSEAETYRINRDAQHGTTAVSPLLTKYILQGMDYFRQTEGYFNIFGGEIYASLKHNNNPSPKIVGPRFRHPEEIIEINHNEGRLRFLQKGVSLDFGGIGKGIALDMAAEILNQMEIPHAFISFGGSSILTRGRHPHGPYWPFSFQDNTLDAEVWKLNNDAISVSAAHSGRAQKLHIWNYQQSQPIRQNIMACVQAECAADAEVLSTSLIAAPLDRHQHLTQQFHIKQWKVFKQKINR</sequence>
<keyword evidence="6" id="KW-0479">Metal-binding</keyword>
<dbReference type="InterPro" id="IPR024932">
    <property type="entry name" value="ApbE"/>
</dbReference>
<dbReference type="GO" id="GO:0016740">
    <property type="term" value="F:transferase activity"/>
    <property type="evidence" value="ECO:0007669"/>
    <property type="project" value="UniProtKB-KW"/>
</dbReference>
<evidence type="ECO:0000313" key="11">
    <source>
        <dbReference type="EMBL" id="SFE05844.1"/>
    </source>
</evidence>
<organism evidence="11 12">
    <name type="scientific">Thermophagus xiamenensis</name>
    <dbReference type="NCBI Taxonomy" id="385682"/>
    <lineage>
        <taxon>Bacteria</taxon>
        <taxon>Pseudomonadati</taxon>
        <taxon>Bacteroidota</taxon>
        <taxon>Bacteroidia</taxon>
        <taxon>Marinilabiliales</taxon>
        <taxon>Marinilabiliaceae</taxon>
        <taxon>Thermophagus</taxon>
    </lineage>
</organism>
<evidence type="ECO:0000256" key="1">
    <source>
        <dbReference type="ARBA" id="ARBA00001946"/>
    </source>
</evidence>
<comment type="cofactor">
    <cofactor evidence="1">
        <name>Mg(2+)</name>
        <dbReference type="ChEBI" id="CHEBI:18420"/>
    </cofactor>
</comment>
<keyword evidence="4" id="KW-0285">Flavoprotein</keyword>
<dbReference type="Gene3D" id="3.10.520.10">
    <property type="entry name" value="ApbE-like domains"/>
    <property type="match status" value="1"/>
</dbReference>
<keyword evidence="8" id="KW-0460">Magnesium</keyword>
<dbReference type="GO" id="GO:0046872">
    <property type="term" value="F:metal ion binding"/>
    <property type="evidence" value="ECO:0007669"/>
    <property type="project" value="UniProtKB-KW"/>
</dbReference>
<evidence type="ECO:0000256" key="2">
    <source>
        <dbReference type="ARBA" id="ARBA00011955"/>
    </source>
</evidence>
<comment type="catalytic activity">
    <reaction evidence="10">
        <text>L-threonyl-[protein] + FAD = FMN-L-threonyl-[protein] + AMP + H(+)</text>
        <dbReference type="Rhea" id="RHEA:36847"/>
        <dbReference type="Rhea" id="RHEA-COMP:11060"/>
        <dbReference type="Rhea" id="RHEA-COMP:11061"/>
        <dbReference type="ChEBI" id="CHEBI:15378"/>
        <dbReference type="ChEBI" id="CHEBI:30013"/>
        <dbReference type="ChEBI" id="CHEBI:57692"/>
        <dbReference type="ChEBI" id="CHEBI:74257"/>
        <dbReference type="ChEBI" id="CHEBI:456215"/>
        <dbReference type="EC" id="2.7.1.180"/>
    </reaction>
</comment>
<evidence type="ECO:0000256" key="9">
    <source>
        <dbReference type="ARBA" id="ARBA00031306"/>
    </source>
</evidence>
<evidence type="ECO:0000256" key="8">
    <source>
        <dbReference type="ARBA" id="ARBA00022842"/>
    </source>
</evidence>
<dbReference type="Pfam" id="PF02424">
    <property type="entry name" value="ApbE"/>
    <property type="match status" value="1"/>
</dbReference>
<protein>
    <recommendedName>
        <fullName evidence="3">FAD:protein FMN transferase</fullName>
        <ecNumber evidence="2">2.7.1.180</ecNumber>
    </recommendedName>
    <alternativeName>
        <fullName evidence="9">Flavin transferase</fullName>
    </alternativeName>
</protein>
<dbReference type="InParanoid" id="A0A1I1XEK7"/>
<evidence type="ECO:0000256" key="5">
    <source>
        <dbReference type="ARBA" id="ARBA00022679"/>
    </source>
</evidence>
<dbReference type="STRING" id="385682.SAMN05444380_10611"/>
<dbReference type="RefSeq" id="WP_237706164.1">
    <property type="nucleotide sequence ID" value="NZ_AFSL01000085.1"/>
</dbReference>
<dbReference type="EC" id="2.7.1.180" evidence="2"/>
<keyword evidence="5" id="KW-0808">Transferase</keyword>
<dbReference type="InterPro" id="IPR003374">
    <property type="entry name" value="ApbE-like_sf"/>
</dbReference>
<name>A0A1I1XEK7_9BACT</name>